<keyword evidence="2" id="KW-1185">Reference proteome</keyword>
<gene>
    <name evidence="1" type="ORF">A3844_01695</name>
</gene>
<evidence type="ECO:0008006" key="3">
    <source>
        <dbReference type="Google" id="ProtNLM"/>
    </source>
</evidence>
<dbReference type="RefSeq" id="WP_074106402.1">
    <property type="nucleotide sequence ID" value="NZ_LVWI01000001.1"/>
</dbReference>
<reference evidence="1 2" key="1">
    <citation type="submission" date="2016-03" db="EMBL/GenBank/DDBJ databases">
        <authorList>
            <person name="Sant'Anna F.H."/>
            <person name="Ambrosini A."/>
            <person name="Souza R."/>
            <person name="Bach E."/>
            <person name="Fernandes G."/>
            <person name="Balsanelli E."/>
            <person name="Baura V.A."/>
            <person name="Souza E.M."/>
            <person name="Passaglia L."/>
        </authorList>
    </citation>
    <scope>NUCLEOTIDE SEQUENCE [LARGE SCALE GENOMIC DNA]</scope>
    <source>
        <strain evidence="1 2">P26E</strain>
    </source>
</reference>
<proteinExistence type="predicted"/>
<evidence type="ECO:0000313" key="1">
    <source>
        <dbReference type="EMBL" id="OKP91853.1"/>
    </source>
</evidence>
<organism evidence="1 2">
    <name type="scientific">Paenibacillus helianthi</name>
    <dbReference type="NCBI Taxonomy" id="1349432"/>
    <lineage>
        <taxon>Bacteria</taxon>
        <taxon>Bacillati</taxon>
        <taxon>Bacillota</taxon>
        <taxon>Bacilli</taxon>
        <taxon>Bacillales</taxon>
        <taxon>Paenibacillaceae</taxon>
        <taxon>Paenibacillus</taxon>
    </lineage>
</organism>
<name>A0ABX3EUH7_9BACL</name>
<comment type="caution">
    <text evidence="1">The sequence shown here is derived from an EMBL/GenBank/DDBJ whole genome shotgun (WGS) entry which is preliminary data.</text>
</comment>
<accession>A0ABX3EUH7</accession>
<dbReference type="EMBL" id="LVWI01000001">
    <property type="protein sequence ID" value="OKP91853.1"/>
    <property type="molecule type" value="Genomic_DNA"/>
</dbReference>
<protein>
    <recommendedName>
        <fullName evidence="3">Head decoration protein</fullName>
    </recommendedName>
</protein>
<dbReference type="Proteomes" id="UP000186058">
    <property type="component" value="Unassembled WGS sequence"/>
</dbReference>
<evidence type="ECO:0000313" key="2">
    <source>
        <dbReference type="Proteomes" id="UP000186058"/>
    </source>
</evidence>
<sequence length="193" mass="20406">MRLQPRPLFEVEGDYEIFASMEVVRFITNGATVDYTKVPADANGNRIIQKGMPMAKITASGKYRPYTGGLALTANVAANATTAVLNDVSRLVVGDIVTFYNGTNTEPKTITAINTGTKTITFTAITNAYTTANGVLTNTDGGDTPTFITVRQTNVKDGDHVIGGVEVAKLISARLAVTVDAALKAKMPGITFA</sequence>